<dbReference type="AlphaFoldDB" id="A0A4C1XD93"/>
<gene>
    <name evidence="1" type="ORF">EVAR_41825_1</name>
</gene>
<name>A0A4C1XD93_EUMVA</name>
<reference evidence="1 2" key="1">
    <citation type="journal article" date="2019" name="Commun. Biol.">
        <title>The bagworm genome reveals a unique fibroin gene that provides high tensile strength.</title>
        <authorList>
            <person name="Kono N."/>
            <person name="Nakamura H."/>
            <person name="Ohtoshi R."/>
            <person name="Tomita M."/>
            <person name="Numata K."/>
            <person name="Arakawa K."/>
        </authorList>
    </citation>
    <scope>NUCLEOTIDE SEQUENCE [LARGE SCALE GENOMIC DNA]</scope>
</reference>
<protein>
    <submittedName>
        <fullName evidence="1">Uncharacterized protein</fullName>
    </submittedName>
</protein>
<dbReference type="EMBL" id="BGZK01000780">
    <property type="protein sequence ID" value="GBP60135.1"/>
    <property type="molecule type" value="Genomic_DNA"/>
</dbReference>
<evidence type="ECO:0000313" key="2">
    <source>
        <dbReference type="Proteomes" id="UP000299102"/>
    </source>
</evidence>
<proteinExistence type="predicted"/>
<accession>A0A4C1XD93</accession>
<sequence>MKASKQNNEGTSTPAAGATSAIQLDDVIAATPTLDLLEKRKTLRRPAPPRRRLWGVDSHILTKPYDTCSPAACNFALG</sequence>
<keyword evidence="2" id="KW-1185">Reference proteome</keyword>
<comment type="caution">
    <text evidence="1">The sequence shown here is derived from an EMBL/GenBank/DDBJ whole genome shotgun (WGS) entry which is preliminary data.</text>
</comment>
<dbReference type="Proteomes" id="UP000299102">
    <property type="component" value="Unassembled WGS sequence"/>
</dbReference>
<organism evidence="1 2">
    <name type="scientific">Eumeta variegata</name>
    <name type="common">Bagworm moth</name>
    <name type="synonym">Eumeta japonica</name>
    <dbReference type="NCBI Taxonomy" id="151549"/>
    <lineage>
        <taxon>Eukaryota</taxon>
        <taxon>Metazoa</taxon>
        <taxon>Ecdysozoa</taxon>
        <taxon>Arthropoda</taxon>
        <taxon>Hexapoda</taxon>
        <taxon>Insecta</taxon>
        <taxon>Pterygota</taxon>
        <taxon>Neoptera</taxon>
        <taxon>Endopterygota</taxon>
        <taxon>Lepidoptera</taxon>
        <taxon>Glossata</taxon>
        <taxon>Ditrysia</taxon>
        <taxon>Tineoidea</taxon>
        <taxon>Psychidae</taxon>
        <taxon>Oiketicinae</taxon>
        <taxon>Eumeta</taxon>
    </lineage>
</organism>
<evidence type="ECO:0000313" key="1">
    <source>
        <dbReference type="EMBL" id="GBP60135.1"/>
    </source>
</evidence>